<dbReference type="Proteomes" id="UP000008641">
    <property type="component" value="Chromosome"/>
</dbReference>
<organism evidence="1 2">
    <name type="scientific">Weeksella virosa (strain ATCC 43766 / DSM 16922 / JCM 21250 / CCUG 30538 / CDC 9751 / IAM 14551 / NBRC 16016 / NCTC 11634 / CL345/78)</name>
    <dbReference type="NCBI Taxonomy" id="865938"/>
    <lineage>
        <taxon>Bacteria</taxon>
        <taxon>Pseudomonadati</taxon>
        <taxon>Bacteroidota</taxon>
        <taxon>Flavobacteriia</taxon>
        <taxon>Flavobacteriales</taxon>
        <taxon>Weeksellaceae</taxon>
        <taxon>Weeksella</taxon>
    </lineage>
</organism>
<evidence type="ECO:0008006" key="3">
    <source>
        <dbReference type="Google" id="ProtNLM"/>
    </source>
</evidence>
<dbReference type="STRING" id="865938.Weevi_0444"/>
<accession>F0NYW1</accession>
<gene>
    <name evidence="1" type="ordered locus">Weevi_0444</name>
</gene>
<protein>
    <recommendedName>
        <fullName evidence="3">Methyltransferase</fullName>
    </recommendedName>
</protein>
<dbReference type="eggNOG" id="COG2227">
    <property type="taxonomic scope" value="Bacteria"/>
</dbReference>
<dbReference type="HOGENOM" id="CLU_1538377_0_0_10"/>
<proteinExistence type="predicted"/>
<dbReference type="KEGG" id="wvi:Weevi_0444"/>
<reference evidence="2" key="2">
    <citation type="journal article" date="2011" name="Stand. Genomic Sci.">
        <title>Complete genome sequence of Weeksella virosa type strain (9751T).</title>
        <authorList>
            <person name="Lang E."/>
            <person name="Teshima H."/>
            <person name="Lucas S."/>
            <person name="Lapidus A."/>
            <person name="Hammon N."/>
            <person name="Deshpande S."/>
            <person name="Nolan M."/>
            <person name="Cheng J."/>
            <person name="Pitluck S."/>
            <person name="Liolios K."/>
            <person name="Pagani I."/>
            <person name="Mikhailova N."/>
            <person name="Ivanova N."/>
            <person name="Mavromatis K."/>
            <person name="Pati A."/>
            <person name="Tapia R."/>
            <person name="Han C."/>
            <person name="Goodwin L."/>
            <person name="Chen A."/>
            <person name="Palaniappan K."/>
            <person name="Land M."/>
            <person name="Hauser L."/>
            <person name="Chang Y."/>
            <person name="Jeffries C."/>
            <person name="Brambilla E."/>
            <person name="Kopitz M."/>
            <person name="Rohde M."/>
            <person name="Goker M."/>
            <person name="Tindall B."/>
            <person name="Detter J."/>
            <person name="Woyke T."/>
            <person name="Bristow J."/>
            <person name="Eisen J."/>
            <person name="Markowitz V."/>
            <person name="Hugenholtz P."/>
            <person name="Klenk H."/>
            <person name="Kyrpides N."/>
        </authorList>
    </citation>
    <scope>NUCLEOTIDE SEQUENCE [LARGE SCALE GENOMIC DNA]</scope>
    <source>
        <strain evidence="2">ATCC 43766 / DSM 16922 / JCM 21250 / NBRC 16016 / NCTC 11634 / CL345/78</strain>
    </source>
</reference>
<keyword evidence="2" id="KW-1185">Reference proteome</keyword>
<dbReference type="RefSeq" id="WP_013597555.1">
    <property type="nucleotide sequence ID" value="NC_015144.1"/>
</dbReference>
<dbReference type="EMBL" id="CP002455">
    <property type="protein sequence ID" value="ADX67163.1"/>
    <property type="molecule type" value="Genomic_DNA"/>
</dbReference>
<sequence>MYKIYPEKRYNETLKLLTKFAPKGTKILDIGVENPFSFVMKENGFLVENTQGEDLDYHPEVLGNYDVEFVTALEILEHLVNPMGVLTHLPANKLLASVPLKLWFSPAYRNKNDERDVHYHEFESWQFDFLLEKSGWEIKHRHQWTHPTKKIGIRPILRYFYPRYYAVYAERKNPI</sequence>
<dbReference type="OrthoDB" id="1123183at2"/>
<dbReference type="SUPFAM" id="SSF53335">
    <property type="entry name" value="S-adenosyl-L-methionine-dependent methyltransferases"/>
    <property type="match status" value="1"/>
</dbReference>
<dbReference type="AlphaFoldDB" id="F0NYW1"/>
<reference evidence="1 2" key="1">
    <citation type="journal article" date="2011" name="Stand. Genomic Sci.">
        <title>Complete genome sequence of Weeksella virosa type strain (9751).</title>
        <authorList>
            <person name="Lang E."/>
            <person name="Teshima H."/>
            <person name="Lucas S."/>
            <person name="Lapidus A."/>
            <person name="Hammon N."/>
            <person name="Deshpande S."/>
            <person name="Nolan M."/>
            <person name="Cheng J.F."/>
            <person name="Pitluck S."/>
            <person name="Liolios K."/>
            <person name="Pagani I."/>
            <person name="Mikhailova N."/>
            <person name="Ivanova N."/>
            <person name="Mavromatis K."/>
            <person name="Pati A."/>
            <person name="Tapia R."/>
            <person name="Han C."/>
            <person name="Goodwin L."/>
            <person name="Chen A."/>
            <person name="Palaniappan K."/>
            <person name="Land M."/>
            <person name="Hauser L."/>
            <person name="Chang Y.J."/>
            <person name="Jeffries C.D."/>
            <person name="Brambilla E.M."/>
            <person name="Kopitz M."/>
            <person name="Rohde M."/>
            <person name="Goker M."/>
            <person name="Tindall B.J."/>
            <person name="Detter J.C."/>
            <person name="Woyke T."/>
            <person name="Bristow J."/>
            <person name="Eisen J.A."/>
            <person name="Markowitz V."/>
            <person name="Hugenholtz P."/>
            <person name="Klenk H.P."/>
            <person name="Kyrpides N.C."/>
        </authorList>
    </citation>
    <scope>NUCLEOTIDE SEQUENCE [LARGE SCALE GENOMIC DNA]</scope>
    <source>
        <strain evidence="2">ATCC 43766 / DSM 16922 / JCM 21250 / NBRC 16016 / NCTC 11634 / CL345/78</strain>
    </source>
</reference>
<evidence type="ECO:0000313" key="2">
    <source>
        <dbReference type="Proteomes" id="UP000008641"/>
    </source>
</evidence>
<evidence type="ECO:0000313" key="1">
    <source>
        <dbReference type="EMBL" id="ADX67163.1"/>
    </source>
</evidence>
<dbReference type="InterPro" id="IPR029063">
    <property type="entry name" value="SAM-dependent_MTases_sf"/>
</dbReference>
<name>F0NYW1_WEEVC</name>